<feature type="domain" description="CheW-like" evidence="1">
    <location>
        <begin position="6"/>
        <end position="143"/>
    </location>
</feature>
<keyword evidence="3" id="KW-1185">Reference proteome</keyword>
<dbReference type="PANTHER" id="PTHR22617:SF23">
    <property type="entry name" value="CHEMOTAXIS PROTEIN CHEW"/>
    <property type="match status" value="1"/>
</dbReference>
<evidence type="ECO:0000313" key="3">
    <source>
        <dbReference type="Proteomes" id="UP000198828"/>
    </source>
</evidence>
<evidence type="ECO:0000313" key="2">
    <source>
        <dbReference type="EMBL" id="SDX03366.1"/>
    </source>
</evidence>
<evidence type="ECO:0000259" key="1">
    <source>
        <dbReference type="PROSITE" id="PS50851"/>
    </source>
</evidence>
<dbReference type="SMART" id="SM00260">
    <property type="entry name" value="CheW"/>
    <property type="match status" value="1"/>
</dbReference>
<dbReference type="Gene3D" id="2.40.50.180">
    <property type="entry name" value="CheA-289, Domain 4"/>
    <property type="match status" value="1"/>
</dbReference>
<dbReference type="Proteomes" id="UP000198828">
    <property type="component" value="Unassembled WGS sequence"/>
</dbReference>
<dbReference type="EMBL" id="FNNG01000006">
    <property type="protein sequence ID" value="SDX03366.1"/>
    <property type="molecule type" value="Genomic_DNA"/>
</dbReference>
<dbReference type="PANTHER" id="PTHR22617">
    <property type="entry name" value="CHEMOTAXIS SENSOR HISTIDINE KINASE-RELATED"/>
    <property type="match status" value="1"/>
</dbReference>
<dbReference type="OrthoDB" id="9794382at2"/>
<dbReference type="Gene3D" id="2.30.30.40">
    <property type="entry name" value="SH3 Domains"/>
    <property type="match status" value="1"/>
</dbReference>
<dbReference type="GO" id="GO:0006935">
    <property type="term" value="P:chemotaxis"/>
    <property type="evidence" value="ECO:0007669"/>
    <property type="project" value="InterPro"/>
</dbReference>
<proteinExistence type="predicted"/>
<dbReference type="PROSITE" id="PS50851">
    <property type="entry name" value="CHEW"/>
    <property type="match status" value="1"/>
</dbReference>
<dbReference type="AlphaFoldDB" id="A0A1H2YDW4"/>
<dbReference type="GO" id="GO:0007165">
    <property type="term" value="P:signal transduction"/>
    <property type="evidence" value="ECO:0007669"/>
    <property type="project" value="InterPro"/>
</dbReference>
<dbReference type="CDD" id="cd00732">
    <property type="entry name" value="CheW"/>
    <property type="match status" value="1"/>
</dbReference>
<reference evidence="2 3" key="1">
    <citation type="submission" date="2016-10" db="EMBL/GenBank/DDBJ databases">
        <authorList>
            <person name="de Groot N.N."/>
        </authorList>
    </citation>
    <scope>NUCLEOTIDE SEQUENCE [LARGE SCALE GENOMIC DNA]</scope>
    <source>
        <strain evidence="2 3">DSM 23310</strain>
    </source>
</reference>
<dbReference type="InterPro" id="IPR039315">
    <property type="entry name" value="CheW"/>
</dbReference>
<sequence>MSSNIGSRYVVFKLKEEYYGIPIEKVISIEKIGRITRVPNAPDYINGVINLRGEVIPIVNLRRKLGIDENGINKNSRIIVVNDDDMVVGLIVDFSSEVLEIDGESIDKPPKMEDNQLLDYISGIGKVPDRLVILLDLGKLLLN</sequence>
<dbReference type="RefSeq" id="WP_093752557.1">
    <property type="nucleotide sequence ID" value="NZ_BSYN01000006.1"/>
</dbReference>
<gene>
    <name evidence="2" type="ORF">SAMN05660923_01597</name>
</gene>
<dbReference type="InterPro" id="IPR002545">
    <property type="entry name" value="CheW-lke_dom"/>
</dbReference>
<organism evidence="2 3">
    <name type="scientific">Tepidimicrobium xylanilyticum</name>
    <dbReference type="NCBI Taxonomy" id="1123352"/>
    <lineage>
        <taxon>Bacteria</taxon>
        <taxon>Bacillati</taxon>
        <taxon>Bacillota</taxon>
        <taxon>Tissierellia</taxon>
        <taxon>Tissierellales</taxon>
        <taxon>Tepidimicrobiaceae</taxon>
        <taxon>Tepidimicrobium</taxon>
    </lineage>
</organism>
<dbReference type="Pfam" id="PF01584">
    <property type="entry name" value="CheW"/>
    <property type="match status" value="1"/>
</dbReference>
<name>A0A1H2YDW4_9FIRM</name>
<protein>
    <submittedName>
        <fullName evidence="2">Purine-binding chemotaxis protein CheW</fullName>
    </submittedName>
</protein>
<accession>A0A1H2YDW4</accession>
<dbReference type="GO" id="GO:0005829">
    <property type="term" value="C:cytosol"/>
    <property type="evidence" value="ECO:0007669"/>
    <property type="project" value="TreeGrafter"/>
</dbReference>
<dbReference type="SUPFAM" id="SSF50341">
    <property type="entry name" value="CheW-like"/>
    <property type="match status" value="1"/>
</dbReference>
<dbReference type="InterPro" id="IPR036061">
    <property type="entry name" value="CheW-like_dom_sf"/>
</dbReference>